<dbReference type="Pfam" id="PF01546">
    <property type="entry name" value="Peptidase_M20"/>
    <property type="match status" value="1"/>
</dbReference>
<dbReference type="SUPFAM" id="SSF53187">
    <property type="entry name" value="Zn-dependent exopeptidases"/>
    <property type="match status" value="1"/>
</dbReference>
<dbReference type="SUPFAM" id="SSF55031">
    <property type="entry name" value="Bacterial exopeptidase dimerisation domain"/>
    <property type="match status" value="1"/>
</dbReference>
<feature type="active site" description="Proton acceptor" evidence="5">
    <location>
        <position position="154"/>
    </location>
</feature>
<evidence type="ECO:0000256" key="1">
    <source>
        <dbReference type="ARBA" id="ARBA00001947"/>
    </source>
</evidence>
<dbReference type="Proteomes" id="UP000316181">
    <property type="component" value="Unassembled WGS sequence"/>
</dbReference>
<dbReference type="GO" id="GO:0004180">
    <property type="term" value="F:carboxypeptidase activity"/>
    <property type="evidence" value="ECO:0007669"/>
    <property type="project" value="UniProtKB-KW"/>
</dbReference>
<dbReference type="InterPro" id="IPR017150">
    <property type="entry name" value="Pept_M20_glutamate_carboxypep"/>
</dbReference>
<keyword evidence="4" id="KW-0862">Zinc</keyword>
<dbReference type="PIRSF" id="PIRSF037238">
    <property type="entry name" value="Carboxypeptidase_G2"/>
    <property type="match status" value="1"/>
</dbReference>
<dbReference type="GO" id="GO:0046872">
    <property type="term" value="F:metal ion binding"/>
    <property type="evidence" value="ECO:0007669"/>
    <property type="project" value="UniProtKB-KW"/>
</dbReference>
<feature type="active site" evidence="5">
    <location>
        <position position="95"/>
    </location>
</feature>
<gene>
    <name evidence="7" type="ORF">FB389_0807</name>
</gene>
<name>A0A542SNE0_9MICO</name>
<keyword evidence="2" id="KW-0479">Metal-binding</keyword>
<evidence type="ECO:0000259" key="6">
    <source>
        <dbReference type="Pfam" id="PF07687"/>
    </source>
</evidence>
<evidence type="ECO:0000256" key="2">
    <source>
        <dbReference type="ARBA" id="ARBA00022723"/>
    </source>
</evidence>
<feature type="domain" description="Peptidase M20 dimerisation" evidence="6">
    <location>
        <begin position="189"/>
        <end position="284"/>
    </location>
</feature>
<keyword evidence="7" id="KW-0645">Protease</keyword>
<accession>A0A542SNE0</accession>
<dbReference type="InterPro" id="IPR011650">
    <property type="entry name" value="Peptidase_M20_dimer"/>
</dbReference>
<dbReference type="Gene3D" id="3.40.630.10">
    <property type="entry name" value="Zn peptidases"/>
    <property type="match status" value="1"/>
</dbReference>
<keyword evidence="7" id="KW-0121">Carboxypeptidase</keyword>
<dbReference type="PANTHER" id="PTHR43808:SF9">
    <property type="entry name" value="BLL0789 PROTEIN"/>
    <property type="match status" value="1"/>
</dbReference>
<evidence type="ECO:0000256" key="5">
    <source>
        <dbReference type="PIRSR" id="PIRSR037238-1"/>
    </source>
</evidence>
<keyword evidence="8" id="KW-1185">Reference proteome</keyword>
<evidence type="ECO:0000256" key="4">
    <source>
        <dbReference type="ARBA" id="ARBA00022833"/>
    </source>
</evidence>
<comment type="caution">
    <text evidence="7">The sequence shown here is derived from an EMBL/GenBank/DDBJ whole genome shotgun (WGS) entry which is preliminary data.</text>
</comment>
<evidence type="ECO:0000313" key="7">
    <source>
        <dbReference type="EMBL" id="TQK76149.1"/>
    </source>
</evidence>
<dbReference type="PANTHER" id="PTHR43808">
    <property type="entry name" value="ACETYLORNITHINE DEACETYLASE"/>
    <property type="match status" value="1"/>
</dbReference>
<dbReference type="AlphaFoldDB" id="A0A542SNE0"/>
<dbReference type="EMBL" id="VFNV01000001">
    <property type="protein sequence ID" value="TQK76149.1"/>
    <property type="molecule type" value="Genomic_DNA"/>
</dbReference>
<dbReference type="RefSeq" id="WP_142111468.1">
    <property type="nucleotide sequence ID" value="NZ_BAAATB010000002.1"/>
</dbReference>
<reference evidence="7 8" key="1">
    <citation type="submission" date="2019-06" db="EMBL/GenBank/DDBJ databases">
        <title>Sequencing the genomes of 1000 actinobacteria strains.</title>
        <authorList>
            <person name="Klenk H.-P."/>
        </authorList>
    </citation>
    <scope>NUCLEOTIDE SEQUENCE [LARGE SCALE GENOMIC DNA]</scope>
    <source>
        <strain evidence="7 8">DSM 10596</strain>
    </source>
</reference>
<organism evidence="7 8">
    <name type="scientific">Rarobacter incanus</name>
    <dbReference type="NCBI Taxonomy" id="153494"/>
    <lineage>
        <taxon>Bacteria</taxon>
        <taxon>Bacillati</taxon>
        <taxon>Actinomycetota</taxon>
        <taxon>Actinomycetes</taxon>
        <taxon>Micrococcales</taxon>
        <taxon>Rarobacteraceae</taxon>
        <taxon>Rarobacter</taxon>
    </lineage>
</organism>
<dbReference type="OrthoDB" id="9783294at2"/>
<proteinExistence type="predicted"/>
<dbReference type="Gene3D" id="3.30.70.360">
    <property type="match status" value="1"/>
</dbReference>
<dbReference type="InterPro" id="IPR036264">
    <property type="entry name" value="Bact_exopeptidase_dim_dom"/>
</dbReference>
<keyword evidence="3" id="KW-0378">Hydrolase</keyword>
<dbReference type="InterPro" id="IPR001261">
    <property type="entry name" value="ArgE/DapE_CS"/>
</dbReference>
<dbReference type="InterPro" id="IPR002933">
    <property type="entry name" value="Peptidase_M20"/>
</dbReference>
<dbReference type="Pfam" id="PF07687">
    <property type="entry name" value="M20_dimer"/>
    <property type="match status" value="1"/>
</dbReference>
<evidence type="ECO:0000313" key="8">
    <source>
        <dbReference type="Proteomes" id="UP000316181"/>
    </source>
</evidence>
<comment type="cofactor">
    <cofactor evidence="1">
        <name>Zn(2+)</name>
        <dbReference type="ChEBI" id="CHEBI:29105"/>
    </cofactor>
</comment>
<evidence type="ECO:0000256" key="3">
    <source>
        <dbReference type="ARBA" id="ARBA00022801"/>
    </source>
</evidence>
<protein>
    <submittedName>
        <fullName evidence="7">Glutamate carboxypeptidase</fullName>
    </submittedName>
</protein>
<dbReference type="PROSITE" id="PS00758">
    <property type="entry name" value="ARGE_DAPE_CPG2_1"/>
    <property type="match status" value="1"/>
</dbReference>
<dbReference type="InterPro" id="IPR050072">
    <property type="entry name" value="Peptidase_M20A"/>
</dbReference>
<sequence>MPIDNQLRADCADAGRVLILPRAEDMVDRLEDLVRIETPSGDRGASALIADVLARWFGSIGAAVRLVESEQGTNLIADWGGRGGENPVLLVGHTDTVWPVGALAEQVPWRVEGDRVSGPGVLDMKSGIVIMFQAMAMIARMDHRAVRVILVCDEEIGSPSSAGLLRETARDAACAVGFECPHPDGALKVGRRGSTRVRLSVAGVPAHAALDPDKGVSAIDEIIDQLAHVRTIAAGAGGGSSEVLCNIGTLAGGTRANVIAAHAEAEIGFRFVDAETERAVLDAVGNLHAVRPGAHVEVEVLSHRPAWKASEQDLRLMSDLAISAHEAGLELGGRPAAGAGDANNLGAMGVATVDGFGPHGAGAHAAGEHASARSMAERALALATYLTRTAAATS</sequence>